<comment type="subcellular location">
    <subcellularLocation>
        <location evidence="9">Cytoplasm</location>
    </subcellularLocation>
</comment>
<evidence type="ECO:0000256" key="4">
    <source>
        <dbReference type="ARBA" id="ARBA00022777"/>
    </source>
</evidence>
<dbReference type="PANTHER" id="PTHR10584">
    <property type="entry name" value="SUGAR KINASE"/>
    <property type="match status" value="1"/>
</dbReference>
<dbReference type="EMBL" id="JALBUS010000003">
    <property type="protein sequence ID" value="MDX8416836.1"/>
    <property type="molecule type" value="Genomic_DNA"/>
</dbReference>
<dbReference type="InterPro" id="IPR029056">
    <property type="entry name" value="Ribokinase-like"/>
</dbReference>
<feature type="binding site" evidence="9">
    <location>
        <position position="281"/>
    </location>
    <ligand>
        <name>K(+)</name>
        <dbReference type="ChEBI" id="CHEBI:29103"/>
    </ligand>
</feature>
<dbReference type="Pfam" id="PF00294">
    <property type="entry name" value="PfkB"/>
    <property type="match status" value="1"/>
</dbReference>
<dbReference type="CDD" id="cd01174">
    <property type="entry name" value="ribokinase"/>
    <property type="match status" value="1"/>
</dbReference>
<evidence type="ECO:0000256" key="8">
    <source>
        <dbReference type="ARBA" id="ARBA00023277"/>
    </source>
</evidence>
<feature type="binding site" evidence="9">
    <location>
        <position position="279"/>
    </location>
    <ligand>
        <name>K(+)</name>
        <dbReference type="ChEBI" id="CHEBI:29103"/>
    </ligand>
</feature>
<keyword evidence="1 9" id="KW-0808">Transferase</keyword>
<comment type="similarity">
    <text evidence="9">Belongs to the carbohydrate kinase PfkB family. Ribokinase subfamily.</text>
</comment>
<feature type="binding site" evidence="9">
    <location>
        <position position="242"/>
    </location>
    <ligand>
        <name>K(+)</name>
        <dbReference type="ChEBI" id="CHEBI:29103"/>
    </ligand>
</feature>
<keyword evidence="8 9" id="KW-0119">Carbohydrate metabolism</keyword>
<comment type="catalytic activity">
    <reaction evidence="9">
        <text>D-ribose + ATP = D-ribose 5-phosphate + ADP + H(+)</text>
        <dbReference type="Rhea" id="RHEA:13697"/>
        <dbReference type="ChEBI" id="CHEBI:15378"/>
        <dbReference type="ChEBI" id="CHEBI:30616"/>
        <dbReference type="ChEBI" id="CHEBI:47013"/>
        <dbReference type="ChEBI" id="CHEBI:78346"/>
        <dbReference type="ChEBI" id="CHEBI:456216"/>
        <dbReference type="EC" id="2.7.1.15"/>
    </reaction>
</comment>
<accession>A0ABU4WJU3</accession>
<dbReference type="SUPFAM" id="SSF53613">
    <property type="entry name" value="Ribokinase-like"/>
    <property type="match status" value="1"/>
</dbReference>
<feature type="active site" description="Proton acceptor" evidence="9">
    <location>
        <position position="246"/>
    </location>
</feature>
<feature type="binding site" evidence="9">
    <location>
        <position position="246"/>
    </location>
    <ligand>
        <name>substrate</name>
    </ligand>
</feature>
<evidence type="ECO:0000256" key="5">
    <source>
        <dbReference type="ARBA" id="ARBA00022840"/>
    </source>
</evidence>
<evidence type="ECO:0000256" key="9">
    <source>
        <dbReference type="HAMAP-Rule" id="MF_01987"/>
    </source>
</evidence>
<feature type="binding site" evidence="9">
    <location>
        <begin position="214"/>
        <end position="219"/>
    </location>
    <ligand>
        <name>ATP</name>
        <dbReference type="ChEBI" id="CHEBI:30616"/>
    </ligand>
</feature>
<keyword evidence="3 9" id="KW-0547">Nucleotide-binding</keyword>
<feature type="binding site" evidence="9">
    <location>
        <position position="180"/>
    </location>
    <ligand>
        <name>ATP</name>
        <dbReference type="ChEBI" id="CHEBI:30616"/>
    </ligand>
</feature>
<keyword evidence="7 9" id="KW-0630">Potassium</keyword>
<dbReference type="PANTHER" id="PTHR10584:SF166">
    <property type="entry name" value="RIBOKINASE"/>
    <property type="match status" value="1"/>
</dbReference>
<comment type="activity regulation">
    <text evidence="9">Activated by a monovalent cation that binds near, but not in, the active site. The most likely occupant of the site in vivo is potassium. Ion binding induces a conformational change that may alter substrate affinity.</text>
</comment>
<evidence type="ECO:0000256" key="6">
    <source>
        <dbReference type="ARBA" id="ARBA00022842"/>
    </source>
</evidence>
<feature type="binding site" evidence="9">
    <location>
        <begin position="10"/>
        <end position="12"/>
    </location>
    <ligand>
        <name>substrate</name>
    </ligand>
</feature>
<evidence type="ECO:0000256" key="7">
    <source>
        <dbReference type="ARBA" id="ARBA00022958"/>
    </source>
</evidence>
<evidence type="ECO:0000313" key="12">
    <source>
        <dbReference type="Proteomes" id="UP001285244"/>
    </source>
</evidence>
<comment type="caution">
    <text evidence="9">Lacks conserved residue(s) required for the propagation of feature annotation.</text>
</comment>
<gene>
    <name evidence="9" type="primary">rbsK</name>
    <name evidence="11" type="ORF">MOZ64_03105</name>
</gene>
<keyword evidence="5 9" id="KW-0067">ATP-binding</keyword>
<dbReference type="InterPro" id="IPR011877">
    <property type="entry name" value="Ribokinase"/>
</dbReference>
<dbReference type="Gene3D" id="3.40.1190.20">
    <property type="match status" value="1"/>
</dbReference>
<organism evidence="11 12">
    <name type="scientific">Absicoccus intestinalis</name>
    <dbReference type="NCBI Taxonomy" id="2926319"/>
    <lineage>
        <taxon>Bacteria</taxon>
        <taxon>Bacillati</taxon>
        <taxon>Bacillota</taxon>
        <taxon>Erysipelotrichia</taxon>
        <taxon>Erysipelotrichales</taxon>
        <taxon>Erysipelotrichaceae</taxon>
        <taxon>Absicoccus</taxon>
    </lineage>
</organism>
<evidence type="ECO:0000256" key="2">
    <source>
        <dbReference type="ARBA" id="ARBA00022723"/>
    </source>
</evidence>
<dbReference type="HAMAP" id="MF_01987">
    <property type="entry name" value="Ribokinase"/>
    <property type="match status" value="1"/>
</dbReference>
<evidence type="ECO:0000259" key="10">
    <source>
        <dbReference type="Pfam" id="PF00294"/>
    </source>
</evidence>
<keyword evidence="12" id="KW-1185">Reference proteome</keyword>
<comment type="caution">
    <text evidence="11">The sequence shown here is derived from an EMBL/GenBank/DDBJ whole genome shotgun (WGS) entry which is preliminary data.</text>
</comment>
<evidence type="ECO:0000256" key="1">
    <source>
        <dbReference type="ARBA" id="ARBA00022679"/>
    </source>
</evidence>
<feature type="binding site" evidence="9">
    <location>
        <position position="276"/>
    </location>
    <ligand>
        <name>K(+)</name>
        <dbReference type="ChEBI" id="CHEBI:29103"/>
    </ligand>
</feature>
<comment type="subunit">
    <text evidence="9">Homodimer.</text>
</comment>
<keyword evidence="2 9" id="KW-0479">Metal-binding</keyword>
<name>A0ABU4WJU3_9FIRM</name>
<reference evidence="11 12" key="1">
    <citation type="submission" date="2022-03" db="EMBL/GenBank/DDBJ databases">
        <title>Novel taxa within the pig intestine.</title>
        <authorList>
            <person name="Wylensek D."/>
            <person name="Bishof K."/>
            <person name="Afrizal A."/>
            <person name="Clavel T."/>
        </authorList>
    </citation>
    <scope>NUCLEOTIDE SEQUENCE [LARGE SCALE GENOMIC DNA]</scope>
    <source>
        <strain evidence="11 12">Cla-KB-P134</strain>
    </source>
</reference>
<comment type="cofactor">
    <cofactor evidence="9">
        <name>Mg(2+)</name>
        <dbReference type="ChEBI" id="CHEBI:18420"/>
    </cofactor>
    <text evidence="9">Requires a divalent cation, most likely magnesium in vivo, as an electrophilic catalyst to aid phosphoryl group transfer. It is the chelate of the metal and the nucleotide that is the actual substrate.</text>
</comment>
<dbReference type="Proteomes" id="UP001285244">
    <property type="component" value="Unassembled WGS sequence"/>
</dbReference>
<feature type="binding site" evidence="9">
    <location>
        <position position="240"/>
    </location>
    <ligand>
        <name>K(+)</name>
        <dbReference type="ChEBI" id="CHEBI:29103"/>
    </ligand>
</feature>
<keyword evidence="4 9" id="KW-0418">Kinase</keyword>
<feature type="binding site" evidence="9">
    <location>
        <position position="285"/>
    </location>
    <ligand>
        <name>K(+)</name>
        <dbReference type="ChEBI" id="CHEBI:29103"/>
    </ligand>
</feature>
<dbReference type="RefSeq" id="WP_320325152.1">
    <property type="nucleotide sequence ID" value="NZ_JALBUS010000003.1"/>
</dbReference>
<proteinExistence type="inferred from homology"/>
<feature type="binding site" evidence="9">
    <location>
        <position position="137"/>
    </location>
    <ligand>
        <name>substrate</name>
    </ligand>
</feature>
<keyword evidence="6 9" id="KW-0460">Magnesium</keyword>
<sequence length="294" mass="32248">MKVLNFGSLNIDYVYEVDNFVKKGETIASKSMQQFVGGKGLNQTVALKRAGVNVAHAGSVGKDGSFLLDYLSNEGIDTSLIYINPDVKTGHAIIQIDHSHDNCILLYGGANRAIPAFYFDKILHTYQAGDFIVLQNEINDVSKIIEQAHEKGMIVIYNPAPMNEDAKQVNFDFVDYLILNEHEASALLNIDPENISQLIEGLARRFSNKHIILTLGETGSVYIHGERIYRQKAYRAPVVDTTGAGDTFIGFFVASIVKGKTIKISMDIASRASSMAISKKGAAPSIPYIADIDE</sequence>
<feature type="domain" description="Carbohydrate kinase PfkB" evidence="10">
    <location>
        <begin position="2"/>
        <end position="287"/>
    </location>
</feature>
<comment type="pathway">
    <text evidence="9">Carbohydrate metabolism; D-ribose degradation; D-ribose 5-phosphate from beta-D-ribopyranose: step 2/2.</text>
</comment>
<feature type="binding site" evidence="9">
    <location>
        <begin position="38"/>
        <end position="42"/>
    </location>
    <ligand>
        <name>substrate</name>
    </ligand>
</feature>
<dbReference type="EC" id="2.7.1.15" evidence="9"/>
<evidence type="ECO:0000313" key="11">
    <source>
        <dbReference type="EMBL" id="MDX8416836.1"/>
    </source>
</evidence>
<comment type="function">
    <text evidence="9">Catalyzes the phosphorylation of ribose at O-5 in a reaction requiring ATP and magnesium. The resulting D-ribose-5-phosphate can then be used either for sythesis of nucleotides, histidine, and tryptophan, or as a component of the pentose phosphate pathway.</text>
</comment>
<keyword evidence="9" id="KW-0963">Cytoplasm</keyword>
<protein>
    <recommendedName>
        <fullName evidence="9">Ribokinase</fullName>
        <shortName evidence="9">RK</shortName>
        <ecNumber evidence="9">2.7.1.15</ecNumber>
    </recommendedName>
</protein>
<feature type="binding site" evidence="9">
    <location>
        <begin position="245"/>
        <end position="246"/>
    </location>
    <ligand>
        <name>ATP</name>
        <dbReference type="ChEBI" id="CHEBI:30616"/>
    </ligand>
</feature>
<dbReference type="InterPro" id="IPR002139">
    <property type="entry name" value="Ribo/fructo_kinase"/>
</dbReference>
<dbReference type="InterPro" id="IPR011611">
    <property type="entry name" value="PfkB_dom"/>
</dbReference>
<dbReference type="PRINTS" id="PR00990">
    <property type="entry name" value="RIBOKINASE"/>
</dbReference>
<evidence type="ECO:0000256" key="3">
    <source>
        <dbReference type="ARBA" id="ARBA00022741"/>
    </source>
</evidence>